<dbReference type="Gene3D" id="2.40.100.10">
    <property type="entry name" value="Cyclophilin-like"/>
    <property type="match status" value="1"/>
</dbReference>
<sequence length="121" mass="13492">MGRYDDPNSGTSSFSILLGDAPHLDMTYTIFARVTKGMDIVHKLESLPTKREGIFVMPVERITITNTYWYRAHGPLHLSLEGSGIAMSTGKCENDLKDLKGRFESQSEDLEAIRKKCLPGS</sequence>
<dbReference type="EMBL" id="BEGY01000066">
    <property type="protein sequence ID" value="GAX81492.1"/>
    <property type="molecule type" value="Genomic_DNA"/>
</dbReference>
<dbReference type="PROSITE" id="PS50072">
    <property type="entry name" value="CSA_PPIASE_2"/>
    <property type="match status" value="1"/>
</dbReference>
<evidence type="ECO:0000313" key="3">
    <source>
        <dbReference type="Proteomes" id="UP000232323"/>
    </source>
</evidence>
<feature type="domain" description="PPIase cyclophilin-type" evidence="1">
    <location>
        <begin position="1"/>
        <end position="66"/>
    </location>
</feature>
<comment type="caution">
    <text evidence="2">The sequence shown here is derived from an EMBL/GenBank/DDBJ whole genome shotgun (WGS) entry which is preliminary data.</text>
</comment>
<dbReference type="PANTHER" id="PTHR47511">
    <property type="entry name" value="PEPTIDYL-PROLYL CIS-TRANS ISOMERASE CYP23"/>
    <property type="match status" value="1"/>
</dbReference>
<dbReference type="SUPFAM" id="SSF50891">
    <property type="entry name" value="Cyclophilin-like"/>
    <property type="match status" value="1"/>
</dbReference>
<gene>
    <name evidence="2" type="ORF">CEUSTIGMA_g8921.t1</name>
</gene>
<dbReference type="OrthoDB" id="408413at2759"/>
<protein>
    <recommendedName>
        <fullName evidence="1">PPIase cyclophilin-type domain-containing protein</fullName>
    </recommendedName>
</protein>
<dbReference type="InterPro" id="IPR044233">
    <property type="entry name" value="CYP23-like"/>
</dbReference>
<keyword evidence="3" id="KW-1185">Reference proteome</keyword>
<organism evidence="2 3">
    <name type="scientific">Chlamydomonas eustigma</name>
    <dbReference type="NCBI Taxonomy" id="1157962"/>
    <lineage>
        <taxon>Eukaryota</taxon>
        <taxon>Viridiplantae</taxon>
        <taxon>Chlorophyta</taxon>
        <taxon>core chlorophytes</taxon>
        <taxon>Chlorophyceae</taxon>
        <taxon>CS clade</taxon>
        <taxon>Chlamydomonadales</taxon>
        <taxon>Chlamydomonadaceae</taxon>
        <taxon>Chlamydomonas</taxon>
    </lineage>
</organism>
<dbReference type="Pfam" id="PF00160">
    <property type="entry name" value="Pro_isomerase"/>
    <property type="match status" value="1"/>
</dbReference>
<reference evidence="2 3" key="1">
    <citation type="submission" date="2017-08" db="EMBL/GenBank/DDBJ databases">
        <title>Acidophilic green algal genome provides insights into adaptation to an acidic environment.</title>
        <authorList>
            <person name="Hirooka S."/>
            <person name="Hirose Y."/>
            <person name="Kanesaki Y."/>
            <person name="Higuchi S."/>
            <person name="Fujiwara T."/>
            <person name="Onuma R."/>
            <person name="Era A."/>
            <person name="Ohbayashi R."/>
            <person name="Uzuka A."/>
            <person name="Nozaki H."/>
            <person name="Yoshikawa H."/>
            <person name="Miyagishima S.Y."/>
        </authorList>
    </citation>
    <scope>NUCLEOTIDE SEQUENCE [LARGE SCALE GENOMIC DNA]</scope>
    <source>
        <strain evidence="2 3">NIES-2499</strain>
    </source>
</reference>
<dbReference type="InterPro" id="IPR002130">
    <property type="entry name" value="Cyclophilin-type_PPIase_dom"/>
</dbReference>
<dbReference type="AlphaFoldDB" id="A0A250XF03"/>
<evidence type="ECO:0000313" key="2">
    <source>
        <dbReference type="EMBL" id="GAX81492.1"/>
    </source>
</evidence>
<name>A0A250XF03_9CHLO</name>
<dbReference type="InterPro" id="IPR029000">
    <property type="entry name" value="Cyclophilin-like_dom_sf"/>
</dbReference>
<proteinExistence type="predicted"/>
<dbReference type="STRING" id="1157962.A0A250XF03"/>
<accession>A0A250XF03</accession>
<dbReference type="GO" id="GO:0003755">
    <property type="term" value="F:peptidyl-prolyl cis-trans isomerase activity"/>
    <property type="evidence" value="ECO:0007669"/>
    <property type="project" value="InterPro"/>
</dbReference>
<dbReference type="PANTHER" id="PTHR47511:SF1">
    <property type="entry name" value="PEPTIDYL-PROLYL CIS-TRANS ISOMERASE CYP23"/>
    <property type="match status" value="1"/>
</dbReference>
<evidence type="ECO:0000259" key="1">
    <source>
        <dbReference type="PROSITE" id="PS50072"/>
    </source>
</evidence>
<dbReference type="Proteomes" id="UP000232323">
    <property type="component" value="Unassembled WGS sequence"/>
</dbReference>